<comment type="caution">
    <text evidence="18">The sequence shown here is derived from an EMBL/GenBank/DDBJ whole genome shotgun (WGS) entry which is preliminary data.</text>
</comment>
<feature type="domain" description="ABC transporter" evidence="17">
    <location>
        <begin position="1"/>
        <end position="438"/>
    </location>
</feature>
<keyword evidence="4" id="KW-0677">Repeat</keyword>
<evidence type="ECO:0000256" key="7">
    <source>
        <dbReference type="ARBA" id="ARBA00022769"/>
    </source>
</evidence>
<dbReference type="RefSeq" id="WP_147280493.1">
    <property type="nucleotide sequence ID" value="NZ_QEIN01000135.1"/>
</dbReference>
<dbReference type="PROSITE" id="PS50893">
    <property type="entry name" value="ABC_TRANSPORTER_2"/>
    <property type="match status" value="2"/>
</dbReference>
<evidence type="ECO:0000256" key="5">
    <source>
        <dbReference type="ARBA" id="ARBA00022741"/>
    </source>
</evidence>
<proteinExistence type="inferred from homology"/>
<feature type="non-terminal residue" evidence="18">
    <location>
        <position position="765"/>
    </location>
</feature>
<dbReference type="InterPro" id="IPR027417">
    <property type="entry name" value="P-loop_NTPase"/>
</dbReference>
<evidence type="ECO:0000256" key="1">
    <source>
        <dbReference type="ARBA" id="ARBA00004496"/>
    </source>
</evidence>
<evidence type="ECO:0000313" key="18">
    <source>
        <dbReference type="EMBL" id="RCV56113.1"/>
    </source>
</evidence>
<dbReference type="InterPro" id="IPR003439">
    <property type="entry name" value="ABC_transporter-like_ATP-bd"/>
</dbReference>
<evidence type="ECO:0000256" key="14">
    <source>
        <dbReference type="ARBA" id="ARBA00038000"/>
    </source>
</evidence>
<dbReference type="GO" id="GO:0005524">
    <property type="term" value="F:ATP binding"/>
    <property type="evidence" value="ECO:0007669"/>
    <property type="project" value="UniProtKB-KW"/>
</dbReference>
<sequence>MVHEHIRVVGAREHNLDDVAVDIPKGRLTVVTGVSGSGKSSLVFDTVAAEAQRQLNETFTAFARNRLPRYGQPDVDVIENLSAAIVVDQKRLGGNARSTVGTITDIYSLMRLLWSRAGRPFVGYSNAFSFNDPQGMCPRCSGLGTVRTVDVDQLVDRGLSLNEGAIRFPALKVGGWMWRTYADSGLFDNDKPLRDYTPEEWRAFLHGVDDHTVMLPSQGGPVPAKFEGLLPRFERIWLPKDADSFKGRAREAFQRVVVQARCPDCRGTRLSAAALSCRIAGRDIAECAALEAEELVEVVRTVDEPGTASVVAALVTQLERLVAIGLGYLSMDRPTSTLSGGESQRVKMVRHLGSSLTDMLYVFDEPSVGLHPHDVAQLTALLRALRDKGNTVLVVEHDPDVIAAADHVIDIGPGPGRDGGRVVYQGDVAGLAASGTPTGRFFGSRPQIKAVPRTPAGAIEIRRATRHNLRGVDVDIPTGVLTAVTGVAGSGKSTLVRGFLPEVCPEAVVVDQGAVHASRRSSPATYTGILDTVRAMFAAENGVSASLFSPNAEGACSACAGLGVIYTDLAFMDAMVSTCEQCRGRRFTEEALRHRFRGRTIDQVLDLSAREAVEVFPERRVSAVLRRLVDVGLGYLPLGQPLSTLSGGERQRLKLADELDRPGGVYVFDEPTTGLHMSDTAALVALLDRLVDNGGTVVVIEHDLDVISQADWVLDLGPGAGRRGGRVVFQGPPGELAQVEDSLTGRHLRALAGGRPRTHAAPAEL</sequence>
<evidence type="ECO:0000256" key="2">
    <source>
        <dbReference type="ARBA" id="ARBA00022490"/>
    </source>
</evidence>
<dbReference type="InterPro" id="IPR003593">
    <property type="entry name" value="AAA+_ATPase"/>
</dbReference>
<evidence type="ECO:0000256" key="13">
    <source>
        <dbReference type="ARBA" id="ARBA00023204"/>
    </source>
</evidence>
<comment type="similarity">
    <text evidence="14">Belongs to the ABC transporter superfamily. UvrA family.</text>
</comment>
<dbReference type="Gene3D" id="3.40.50.300">
    <property type="entry name" value="P-loop containing nucleotide triphosphate hydrolases"/>
    <property type="match status" value="2"/>
</dbReference>
<organism evidence="18 19">
    <name type="scientific">Marinitenerispora sediminis</name>
    <dbReference type="NCBI Taxonomy" id="1931232"/>
    <lineage>
        <taxon>Bacteria</taxon>
        <taxon>Bacillati</taxon>
        <taxon>Actinomycetota</taxon>
        <taxon>Actinomycetes</taxon>
        <taxon>Streptosporangiales</taxon>
        <taxon>Nocardiopsidaceae</taxon>
        <taxon>Marinitenerispora</taxon>
    </lineage>
</organism>
<evidence type="ECO:0000256" key="6">
    <source>
        <dbReference type="ARBA" id="ARBA00022763"/>
    </source>
</evidence>
<evidence type="ECO:0000256" key="3">
    <source>
        <dbReference type="ARBA" id="ARBA00022723"/>
    </source>
</evidence>
<accession>A0A368T382</accession>
<comment type="subcellular location">
    <subcellularLocation>
        <location evidence="1">Cytoplasm</location>
    </subcellularLocation>
</comment>
<evidence type="ECO:0000256" key="11">
    <source>
        <dbReference type="ARBA" id="ARBA00022881"/>
    </source>
</evidence>
<dbReference type="CDD" id="cd03270">
    <property type="entry name" value="ABC_UvrA_I"/>
    <property type="match status" value="1"/>
</dbReference>
<dbReference type="SMART" id="SM00382">
    <property type="entry name" value="AAA"/>
    <property type="match status" value="2"/>
</dbReference>
<dbReference type="PROSITE" id="PS00211">
    <property type="entry name" value="ABC_TRANSPORTER_1"/>
    <property type="match status" value="1"/>
</dbReference>
<dbReference type="SUPFAM" id="SSF52540">
    <property type="entry name" value="P-loop containing nucleoside triphosphate hydrolases"/>
    <property type="match status" value="2"/>
</dbReference>
<keyword evidence="10" id="KW-0067">ATP-binding</keyword>
<evidence type="ECO:0000256" key="12">
    <source>
        <dbReference type="ARBA" id="ARBA00023125"/>
    </source>
</evidence>
<keyword evidence="8" id="KW-0863">Zinc-finger</keyword>
<dbReference type="InterPro" id="IPR041552">
    <property type="entry name" value="UvrA_DNA-bd"/>
</dbReference>
<dbReference type="PANTHER" id="PTHR43152:SF2">
    <property type="entry name" value="DRUG RESISTANCE ABC TRANSPORTER"/>
    <property type="match status" value="1"/>
</dbReference>
<keyword evidence="13" id="KW-0234">DNA repair</keyword>
<feature type="domain" description="ABC transporter" evidence="17">
    <location>
        <begin position="446"/>
        <end position="743"/>
    </location>
</feature>
<keyword evidence="19" id="KW-1185">Reference proteome</keyword>
<keyword evidence="9" id="KW-0862">Zinc</keyword>
<protein>
    <recommendedName>
        <fullName evidence="15">UvrABC system protein A</fullName>
    </recommendedName>
    <alternativeName>
        <fullName evidence="16">Excinuclease ABC subunit A</fullName>
    </alternativeName>
</protein>
<keyword evidence="7" id="KW-0228">DNA excision</keyword>
<keyword evidence="2" id="KW-0963">Cytoplasm</keyword>
<name>A0A368T382_9ACTN</name>
<dbReference type="GO" id="GO:0005737">
    <property type="term" value="C:cytoplasm"/>
    <property type="evidence" value="ECO:0007669"/>
    <property type="project" value="UniProtKB-SubCell"/>
</dbReference>
<evidence type="ECO:0000313" key="19">
    <source>
        <dbReference type="Proteomes" id="UP000253318"/>
    </source>
</evidence>
<dbReference type="GO" id="GO:0008270">
    <property type="term" value="F:zinc ion binding"/>
    <property type="evidence" value="ECO:0007669"/>
    <property type="project" value="UniProtKB-KW"/>
</dbReference>
<dbReference type="Gene3D" id="1.10.8.280">
    <property type="entry name" value="ABC transporter ATPase domain-like"/>
    <property type="match status" value="1"/>
</dbReference>
<evidence type="ECO:0000256" key="16">
    <source>
        <dbReference type="ARBA" id="ARBA00042156"/>
    </source>
</evidence>
<dbReference type="GO" id="GO:0003677">
    <property type="term" value="F:DNA binding"/>
    <property type="evidence" value="ECO:0007669"/>
    <property type="project" value="UniProtKB-KW"/>
</dbReference>
<dbReference type="Gene3D" id="1.20.1580.10">
    <property type="entry name" value="ABC transporter ATPase like domain"/>
    <property type="match status" value="2"/>
</dbReference>
<keyword evidence="6" id="KW-0227">DNA damage</keyword>
<dbReference type="Proteomes" id="UP000253318">
    <property type="component" value="Unassembled WGS sequence"/>
</dbReference>
<evidence type="ECO:0000256" key="9">
    <source>
        <dbReference type="ARBA" id="ARBA00022833"/>
    </source>
</evidence>
<dbReference type="AlphaFoldDB" id="A0A368T382"/>
<reference evidence="18 19" key="1">
    <citation type="submission" date="2018-04" db="EMBL/GenBank/DDBJ databases">
        <title>Novel actinobacteria from marine sediment.</title>
        <authorList>
            <person name="Ng Z.Y."/>
            <person name="Tan G.Y.A."/>
        </authorList>
    </citation>
    <scope>NUCLEOTIDE SEQUENCE [LARGE SCALE GENOMIC DNA]</scope>
    <source>
        <strain evidence="18 19">TPS81</strain>
    </source>
</reference>
<evidence type="ECO:0000256" key="10">
    <source>
        <dbReference type="ARBA" id="ARBA00022840"/>
    </source>
</evidence>
<gene>
    <name evidence="18" type="ORF">DEF24_17070</name>
</gene>
<dbReference type="Pfam" id="PF00005">
    <property type="entry name" value="ABC_tran"/>
    <property type="match status" value="1"/>
</dbReference>
<dbReference type="GO" id="GO:0004518">
    <property type="term" value="F:nuclease activity"/>
    <property type="evidence" value="ECO:0007669"/>
    <property type="project" value="UniProtKB-KW"/>
</dbReference>
<dbReference type="GO" id="GO:0006281">
    <property type="term" value="P:DNA repair"/>
    <property type="evidence" value="ECO:0007669"/>
    <property type="project" value="UniProtKB-KW"/>
</dbReference>
<dbReference type="OrthoDB" id="9809851at2"/>
<dbReference type="Pfam" id="PF17755">
    <property type="entry name" value="UvrA_DNA-bind"/>
    <property type="match status" value="1"/>
</dbReference>
<keyword evidence="5" id="KW-0547">Nucleotide-binding</keyword>
<dbReference type="InterPro" id="IPR017871">
    <property type="entry name" value="ABC_transporter-like_CS"/>
</dbReference>
<dbReference type="EMBL" id="QEIN01000135">
    <property type="protein sequence ID" value="RCV56113.1"/>
    <property type="molecule type" value="Genomic_DNA"/>
</dbReference>
<evidence type="ECO:0000256" key="4">
    <source>
        <dbReference type="ARBA" id="ARBA00022737"/>
    </source>
</evidence>
<evidence type="ECO:0000256" key="8">
    <source>
        <dbReference type="ARBA" id="ARBA00022771"/>
    </source>
</evidence>
<keyword evidence="12" id="KW-0238">DNA-binding</keyword>
<evidence type="ECO:0000259" key="17">
    <source>
        <dbReference type="PROSITE" id="PS50893"/>
    </source>
</evidence>
<dbReference type="GO" id="GO:0016887">
    <property type="term" value="F:ATP hydrolysis activity"/>
    <property type="evidence" value="ECO:0007669"/>
    <property type="project" value="InterPro"/>
</dbReference>
<keyword evidence="11" id="KW-0267">Excision nuclease</keyword>
<keyword evidence="3" id="KW-0479">Metal-binding</keyword>
<evidence type="ECO:0000256" key="15">
    <source>
        <dbReference type="ARBA" id="ARBA00039316"/>
    </source>
</evidence>
<dbReference type="PANTHER" id="PTHR43152">
    <property type="entry name" value="UVRABC SYSTEM PROTEIN A"/>
    <property type="match status" value="1"/>
</dbReference>